<dbReference type="SMART" id="SM00422">
    <property type="entry name" value="HTH_MERR"/>
    <property type="match status" value="1"/>
</dbReference>
<dbReference type="InterPro" id="IPR009061">
    <property type="entry name" value="DNA-bd_dom_put_sf"/>
</dbReference>
<dbReference type="CDD" id="cd01107">
    <property type="entry name" value="HTH_BmrR"/>
    <property type="match status" value="1"/>
</dbReference>
<reference evidence="7 8" key="1">
    <citation type="submission" date="2019-08" db="EMBL/GenBank/DDBJ databases">
        <title>In-depth cultivation of the pig gut microbiome towards novel bacterial diversity and tailored functional studies.</title>
        <authorList>
            <person name="Wylensek D."/>
            <person name="Hitch T.C.A."/>
            <person name="Clavel T."/>
        </authorList>
    </citation>
    <scope>NUCLEOTIDE SEQUENCE [LARGE SCALE GENOMIC DNA]</scope>
    <source>
        <strain evidence="7 8">WCA-MUC-591-APC-3H</strain>
    </source>
</reference>
<evidence type="ECO:0000256" key="1">
    <source>
        <dbReference type="ARBA" id="ARBA00022491"/>
    </source>
</evidence>
<dbReference type="SUPFAM" id="SSF46955">
    <property type="entry name" value="Putative DNA-binding domain"/>
    <property type="match status" value="1"/>
</dbReference>
<keyword evidence="8" id="KW-1185">Reference proteome</keyword>
<evidence type="ECO:0000256" key="5">
    <source>
        <dbReference type="SAM" id="Coils"/>
    </source>
</evidence>
<protein>
    <submittedName>
        <fullName evidence="7">MerR family transcriptional regulator</fullName>
    </submittedName>
</protein>
<dbReference type="InterPro" id="IPR011256">
    <property type="entry name" value="Reg_factor_effector_dom_sf"/>
</dbReference>
<evidence type="ECO:0000256" key="3">
    <source>
        <dbReference type="ARBA" id="ARBA00023125"/>
    </source>
</evidence>
<dbReference type="GeneID" id="303114472"/>
<name>A0A6L5Y444_9FIRM</name>
<keyword evidence="4" id="KW-0804">Transcription</keyword>
<evidence type="ECO:0000313" key="7">
    <source>
        <dbReference type="EMBL" id="MST51479.1"/>
    </source>
</evidence>
<evidence type="ECO:0000259" key="6">
    <source>
        <dbReference type="PROSITE" id="PS50937"/>
    </source>
</evidence>
<dbReference type="InterPro" id="IPR047057">
    <property type="entry name" value="MerR_fam"/>
</dbReference>
<dbReference type="PROSITE" id="PS50937">
    <property type="entry name" value="HTH_MERR_2"/>
    <property type="match status" value="1"/>
</dbReference>
<keyword evidence="3" id="KW-0238">DNA-binding</keyword>
<dbReference type="GO" id="GO:0003700">
    <property type="term" value="F:DNA-binding transcription factor activity"/>
    <property type="evidence" value="ECO:0007669"/>
    <property type="project" value="InterPro"/>
</dbReference>
<feature type="coiled-coil region" evidence="5">
    <location>
        <begin position="89"/>
        <end position="116"/>
    </location>
</feature>
<accession>A0A6L5Y444</accession>
<dbReference type="Gene3D" id="1.10.1660.10">
    <property type="match status" value="1"/>
</dbReference>
<dbReference type="InterPro" id="IPR000551">
    <property type="entry name" value="MerR-type_HTH_dom"/>
</dbReference>
<dbReference type="PANTHER" id="PTHR30204:SF69">
    <property type="entry name" value="MERR-FAMILY TRANSCRIPTIONAL REGULATOR"/>
    <property type="match status" value="1"/>
</dbReference>
<dbReference type="AlphaFoldDB" id="A0A6L5Y444"/>
<dbReference type="Proteomes" id="UP000474676">
    <property type="component" value="Unassembled WGS sequence"/>
</dbReference>
<keyword evidence="5" id="KW-0175">Coiled coil</keyword>
<proteinExistence type="predicted"/>
<keyword evidence="1" id="KW-0678">Repressor</keyword>
<dbReference type="PANTHER" id="PTHR30204">
    <property type="entry name" value="REDOX-CYCLING DRUG-SENSING TRANSCRIPTIONAL ACTIVATOR SOXR"/>
    <property type="match status" value="1"/>
</dbReference>
<comment type="caution">
    <text evidence="7">The sequence shown here is derived from an EMBL/GenBank/DDBJ whole genome shotgun (WGS) entry which is preliminary data.</text>
</comment>
<dbReference type="Gene3D" id="3.20.80.10">
    <property type="entry name" value="Regulatory factor, effector binding domain"/>
    <property type="match status" value="1"/>
</dbReference>
<dbReference type="Pfam" id="PF13411">
    <property type="entry name" value="MerR_1"/>
    <property type="match status" value="1"/>
</dbReference>
<organism evidence="7 8">
    <name type="scientific">Hornefia butyriciproducens</name>
    <dbReference type="NCBI Taxonomy" id="2652293"/>
    <lineage>
        <taxon>Bacteria</taxon>
        <taxon>Bacillati</taxon>
        <taxon>Bacillota</taxon>
        <taxon>Clostridia</taxon>
        <taxon>Peptostreptococcales</taxon>
        <taxon>Anaerovoracaceae</taxon>
        <taxon>Hornefia</taxon>
    </lineage>
</organism>
<dbReference type="SUPFAM" id="SSF55136">
    <property type="entry name" value="Probable bacterial effector-binding domain"/>
    <property type="match status" value="1"/>
</dbReference>
<dbReference type="GO" id="GO:0003677">
    <property type="term" value="F:DNA binding"/>
    <property type="evidence" value="ECO:0007669"/>
    <property type="project" value="UniProtKB-KW"/>
</dbReference>
<evidence type="ECO:0000256" key="4">
    <source>
        <dbReference type="ARBA" id="ARBA00023163"/>
    </source>
</evidence>
<keyword evidence="2" id="KW-0805">Transcription regulation</keyword>
<dbReference type="RefSeq" id="WP_154573956.1">
    <property type="nucleotide sequence ID" value="NZ_VUMZ01000003.1"/>
</dbReference>
<sequence>MKEGLLSIGEMARLNHITIATLRLYDREGLLKPAFVDPDSGYRYYDIYQNARLDMIAYMKELGMRLQEIQTVLSTEDITRIEAILAEKYEQIHKEIRALEIRRNAVERAIRAMERYRKSPVKGTISLEYNDRRYLWSIPAQNNFYEGDLSDFETCLTELRFALIENGFPGIHTYSIGTSIARADYERRNFVADKVFIFGDHTLNKLRKDMTIVESGMYACIYTDRYEDELSYADRLLSYCEENHFSVSGDYICEILSEFNVFDEKRRNMFIRLQVPVKFPE</sequence>
<dbReference type="EMBL" id="VUMZ01000003">
    <property type="protein sequence ID" value="MST51479.1"/>
    <property type="molecule type" value="Genomic_DNA"/>
</dbReference>
<evidence type="ECO:0000256" key="2">
    <source>
        <dbReference type="ARBA" id="ARBA00023015"/>
    </source>
</evidence>
<evidence type="ECO:0000313" key="8">
    <source>
        <dbReference type="Proteomes" id="UP000474676"/>
    </source>
</evidence>
<gene>
    <name evidence="7" type="ORF">FYJ64_03970</name>
</gene>
<feature type="domain" description="HTH merR-type" evidence="6">
    <location>
        <begin position="5"/>
        <end position="75"/>
    </location>
</feature>